<comment type="caution">
    <text evidence="3">The sequence shown here is derived from an EMBL/GenBank/DDBJ whole genome shotgun (WGS) entry which is preliminary data.</text>
</comment>
<accession>A0A0A2VUM4</accession>
<evidence type="ECO:0000313" key="4">
    <source>
        <dbReference type="Proteomes" id="UP000030106"/>
    </source>
</evidence>
<organism evidence="3 4">
    <name type="scientific">Beauveria bassiana D1-5</name>
    <dbReference type="NCBI Taxonomy" id="1245745"/>
    <lineage>
        <taxon>Eukaryota</taxon>
        <taxon>Fungi</taxon>
        <taxon>Dikarya</taxon>
        <taxon>Ascomycota</taxon>
        <taxon>Pezizomycotina</taxon>
        <taxon>Sordariomycetes</taxon>
        <taxon>Hypocreomycetidae</taxon>
        <taxon>Hypocreales</taxon>
        <taxon>Cordycipitaceae</taxon>
        <taxon>Beauveria</taxon>
    </lineage>
</organism>
<dbReference type="AlphaFoldDB" id="A0A0A2VUM4"/>
<dbReference type="InterPro" id="IPR040756">
    <property type="entry name" value="Peptidase_M61_N"/>
</dbReference>
<dbReference type="eggNOG" id="ENOG502T8B5">
    <property type="taxonomic scope" value="Eukaryota"/>
</dbReference>
<dbReference type="InterPro" id="IPR007963">
    <property type="entry name" value="Peptidase_M61_catalytic"/>
</dbReference>
<dbReference type="InterPro" id="IPR027268">
    <property type="entry name" value="Peptidase_M4/M1_CTD_sf"/>
</dbReference>
<dbReference type="HOGENOM" id="CLU_435415_0_0_1"/>
<evidence type="ECO:0000259" key="1">
    <source>
        <dbReference type="Pfam" id="PF05299"/>
    </source>
</evidence>
<reference evidence="3 4" key="1">
    <citation type="submission" date="2012-10" db="EMBL/GenBank/DDBJ databases">
        <title>Genome sequencing and analysis of entomopathogenic fungi Beauveria bassiana D1-5.</title>
        <authorList>
            <person name="Li Q."/>
            <person name="Wang L."/>
            <person name="Zhang Z."/>
            <person name="Wang Q."/>
            <person name="Ren J."/>
            <person name="Wang M."/>
            <person name="Xu W."/>
            <person name="Wang J."/>
            <person name="Lu Y."/>
            <person name="Du Q."/>
            <person name="Sun Z."/>
        </authorList>
    </citation>
    <scope>NUCLEOTIDE SEQUENCE [LARGE SCALE GENOMIC DNA]</scope>
    <source>
        <strain evidence="3 4">D1-5</strain>
    </source>
</reference>
<gene>
    <name evidence="3" type="ORF">BBAD15_g4589</name>
</gene>
<dbReference type="OrthoDB" id="5221870at2759"/>
<protein>
    <submittedName>
        <fullName evidence="3">Uncharacterized protein</fullName>
    </submittedName>
</protein>
<dbReference type="SUPFAM" id="SSF55486">
    <property type="entry name" value="Metalloproteases ('zincins'), catalytic domain"/>
    <property type="match status" value="1"/>
</dbReference>
<name>A0A0A2VUM4_BEABA</name>
<feature type="domain" description="Peptidase M61 catalytic" evidence="1">
    <location>
        <begin position="280"/>
        <end position="396"/>
    </location>
</feature>
<dbReference type="Proteomes" id="UP000030106">
    <property type="component" value="Unassembled WGS sequence"/>
</dbReference>
<dbReference type="Gene3D" id="2.60.40.3650">
    <property type="match status" value="1"/>
</dbReference>
<sequence length="607" mass="67364">MRIIQLTVDLTGAPRRLAHVVADLPVRPNTTASFTTPLWFCATHMPSGPVGRIAGLFFTTDNGHTVLRWRRDATRTHIYHVDIPSGVTTVRASFDAILKSQLTRRMVMASWEAFMLHPAHSRVSNIPIQATIRISGNWDYATSLVTETEEAAPDGAYKTIIFKPVSAERLEDSPVLVGQYLSQSNITKDGKHQLCVAFSEPQLLNIPQDRLNKFERLIGEATALLGPGPYQQYKFLSVSSDILVPGELRGSGGGIEHAESCHLITSSRVFADLDLFDWVANVFSHEYFHVWNGKYRRPAGHVPSDFTAPLDDTLLWVYEGLTQYYGLVLAARSGLSAPSTIKTKLALAIANMQCQSGRGWRSTEDTAIGVPLRVGGSSEWGSYVRGFDYYDEGVLLWLDADTLIRERSHGAQSLDDFARKFFDVAGATQPLVVPYTLNEVVSTLDETLPFDWARFFRERVQTPQAQVNTEGFERAGYKFSYTLEPIEAPVPVAQRRLAVWHSLGVRVDQDGKVVDVQRFSRADEAGLAPSQKITHVGGNKYSLDELTAAIETARDRPDGKVQLSLEGDEESWDAEVKHSSGLVYPVLKPHGKPDVLAHIFASRAARQ</sequence>
<dbReference type="EMBL" id="ANFO01000366">
    <property type="protein sequence ID" value="KGQ10052.1"/>
    <property type="molecule type" value="Genomic_DNA"/>
</dbReference>
<evidence type="ECO:0000259" key="2">
    <source>
        <dbReference type="Pfam" id="PF17899"/>
    </source>
</evidence>
<dbReference type="Pfam" id="PF17899">
    <property type="entry name" value="Peptidase_M61_N"/>
    <property type="match status" value="1"/>
</dbReference>
<proteinExistence type="predicted"/>
<evidence type="ECO:0000313" key="3">
    <source>
        <dbReference type="EMBL" id="KGQ10052.1"/>
    </source>
</evidence>
<dbReference type="Pfam" id="PF05299">
    <property type="entry name" value="Peptidase_M61"/>
    <property type="match status" value="1"/>
</dbReference>
<dbReference type="Gene3D" id="1.10.390.10">
    <property type="entry name" value="Neutral Protease Domain 2"/>
    <property type="match status" value="1"/>
</dbReference>
<feature type="domain" description="Peptidase M61 N-terminal" evidence="2">
    <location>
        <begin position="5"/>
        <end position="179"/>
    </location>
</feature>